<feature type="compositionally biased region" description="Polar residues" evidence="1">
    <location>
        <begin position="124"/>
        <end position="136"/>
    </location>
</feature>
<reference evidence="2" key="2">
    <citation type="submission" date="2022-01" db="EMBL/GenBank/DDBJ databases">
        <authorList>
            <person name="Yamashiro T."/>
            <person name="Shiraishi A."/>
            <person name="Satake H."/>
            <person name="Nakayama K."/>
        </authorList>
    </citation>
    <scope>NUCLEOTIDE SEQUENCE</scope>
</reference>
<keyword evidence="3" id="KW-1185">Reference proteome</keyword>
<evidence type="ECO:0000313" key="2">
    <source>
        <dbReference type="EMBL" id="GJT51359.1"/>
    </source>
</evidence>
<reference evidence="2" key="1">
    <citation type="journal article" date="2022" name="Int. J. Mol. Sci.">
        <title>Draft Genome of Tanacetum Coccineum: Genomic Comparison of Closely Related Tanacetum-Family Plants.</title>
        <authorList>
            <person name="Yamashiro T."/>
            <person name="Shiraishi A."/>
            <person name="Nakayama K."/>
            <person name="Satake H."/>
        </authorList>
    </citation>
    <scope>NUCLEOTIDE SEQUENCE</scope>
</reference>
<sequence>MVKTGLFKASNSLIPLDEHFATFLGNGYSLKDKNEAKNDKTEHEMEKREKVKLSPLKNGGRVIYYEPMGRNSSSIIEYFEVDDRFCIYLEYVHPGSINKYKQSVKKCKRSSKTQEEDNVEEAASSESQMRSILQGR</sequence>
<evidence type="ECO:0000256" key="1">
    <source>
        <dbReference type="SAM" id="MobiDB-lite"/>
    </source>
</evidence>
<name>A0ABQ5EKJ7_9ASTR</name>
<protein>
    <submittedName>
        <fullName evidence="2">Uncharacterized protein</fullName>
    </submittedName>
</protein>
<feature type="region of interest" description="Disordered" evidence="1">
    <location>
        <begin position="109"/>
        <end position="136"/>
    </location>
</feature>
<dbReference type="Proteomes" id="UP001151760">
    <property type="component" value="Unassembled WGS sequence"/>
</dbReference>
<proteinExistence type="predicted"/>
<dbReference type="EMBL" id="BQNB010016400">
    <property type="protein sequence ID" value="GJT51359.1"/>
    <property type="molecule type" value="Genomic_DNA"/>
</dbReference>
<organism evidence="2 3">
    <name type="scientific">Tanacetum coccineum</name>
    <dbReference type="NCBI Taxonomy" id="301880"/>
    <lineage>
        <taxon>Eukaryota</taxon>
        <taxon>Viridiplantae</taxon>
        <taxon>Streptophyta</taxon>
        <taxon>Embryophyta</taxon>
        <taxon>Tracheophyta</taxon>
        <taxon>Spermatophyta</taxon>
        <taxon>Magnoliopsida</taxon>
        <taxon>eudicotyledons</taxon>
        <taxon>Gunneridae</taxon>
        <taxon>Pentapetalae</taxon>
        <taxon>asterids</taxon>
        <taxon>campanulids</taxon>
        <taxon>Asterales</taxon>
        <taxon>Asteraceae</taxon>
        <taxon>Asteroideae</taxon>
        <taxon>Anthemideae</taxon>
        <taxon>Anthemidinae</taxon>
        <taxon>Tanacetum</taxon>
    </lineage>
</organism>
<comment type="caution">
    <text evidence="2">The sequence shown here is derived from an EMBL/GenBank/DDBJ whole genome shotgun (WGS) entry which is preliminary data.</text>
</comment>
<evidence type="ECO:0000313" key="3">
    <source>
        <dbReference type="Proteomes" id="UP001151760"/>
    </source>
</evidence>
<accession>A0ABQ5EKJ7</accession>
<gene>
    <name evidence="2" type="ORF">Tco_0977516</name>
</gene>